<dbReference type="NCBIfam" id="TIGR03617">
    <property type="entry name" value="F420_MSMEG_2256"/>
    <property type="match status" value="1"/>
</dbReference>
<dbReference type="InterPro" id="IPR036661">
    <property type="entry name" value="Luciferase-like_sf"/>
</dbReference>
<dbReference type="Pfam" id="PF00296">
    <property type="entry name" value="Bac_luciferase"/>
    <property type="match status" value="1"/>
</dbReference>
<evidence type="ECO:0000259" key="1">
    <source>
        <dbReference type="Pfam" id="PF00296"/>
    </source>
</evidence>
<dbReference type="EMBL" id="CAEZUP010000139">
    <property type="protein sequence ID" value="CAB4624722.1"/>
    <property type="molecule type" value="Genomic_DNA"/>
</dbReference>
<organism evidence="2">
    <name type="scientific">freshwater metagenome</name>
    <dbReference type="NCBI Taxonomy" id="449393"/>
    <lineage>
        <taxon>unclassified sequences</taxon>
        <taxon>metagenomes</taxon>
        <taxon>ecological metagenomes</taxon>
    </lineage>
</organism>
<dbReference type="Gene3D" id="3.20.20.30">
    <property type="entry name" value="Luciferase-like domain"/>
    <property type="match status" value="1"/>
</dbReference>
<dbReference type="CDD" id="cd01097">
    <property type="entry name" value="Tetrahydromethanopterin_reductase"/>
    <property type="match status" value="1"/>
</dbReference>
<dbReference type="PANTHER" id="PTHR43244">
    <property type="match status" value="1"/>
</dbReference>
<dbReference type="GO" id="GO:0016705">
    <property type="term" value="F:oxidoreductase activity, acting on paired donors, with incorporation or reduction of molecular oxygen"/>
    <property type="evidence" value="ECO:0007669"/>
    <property type="project" value="InterPro"/>
</dbReference>
<dbReference type="InterPro" id="IPR011251">
    <property type="entry name" value="Luciferase-like_dom"/>
</dbReference>
<dbReference type="PANTHER" id="PTHR43244:SF2">
    <property type="entry name" value="CONSERVED HYPOTHETICAL ALANINE AND PROLINE-RICH PROTEIN"/>
    <property type="match status" value="1"/>
</dbReference>
<dbReference type="AlphaFoldDB" id="A0A6J6IJL9"/>
<evidence type="ECO:0000313" key="2">
    <source>
        <dbReference type="EMBL" id="CAB4624722.1"/>
    </source>
</evidence>
<accession>A0A6J6IJL9</accession>
<gene>
    <name evidence="2" type="ORF">UFOPK1835_02071</name>
</gene>
<sequence length="343" mass="37164">MKVDISLAMSGPLDAAPRAAELAATGADGLFSFENAHDVFFPLVLASTTAEIDLMTNAAMAFPRSPLHLAYAANDLQLLSKGRFRLGLASQIRPHIQKRYGSTWEKPVAQMREWVLAMKMIFAHFAGEGPFDFRGQWTTHTLMTPNFNPGPNPYGPPPILVGALGPKMCEMTAEVADGILVMPFNSGRHFNERTLPALDRGLEKSNRSRDDIEIVLEVICAIGETEEEIAAAAQGVRTLLAFYGSTPSYRPVLDVEGWGPLQEELNARSKQGDWAGMAGLVHEDMLHTIAVVGTPEQVAAEIAARYGDHADRVCLYFPGYPISDSCIAKTVAAVKAAAPKKVS</sequence>
<feature type="domain" description="Luciferase-like" evidence="1">
    <location>
        <begin position="22"/>
        <end position="306"/>
    </location>
</feature>
<dbReference type="InterPro" id="IPR019919">
    <property type="entry name" value="Lucif-like_OxRdtase_MSMEG_2256"/>
</dbReference>
<name>A0A6J6IJL9_9ZZZZ</name>
<protein>
    <submittedName>
        <fullName evidence="2">Unannotated protein</fullName>
    </submittedName>
</protein>
<proteinExistence type="predicted"/>
<dbReference type="InterPro" id="IPR050564">
    <property type="entry name" value="F420-G6PD/mer"/>
</dbReference>
<dbReference type="SUPFAM" id="SSF51679">
    <property type="entry name" value="Bacterial luciferase-like"/>
    <property type="match status" value="1"/>
</dbReference>
<reference evidence="2" key="1">
    <citation type="submission" date="2020-05" db="EMBL/GenBank/DDBJ databases">
        <authorList>
            <person name="Chiriac C."/>
            <person name="Salcher M."/>
            <person name="Ghai R."/>
            <person name="Kavagutti S V."/>
        </authorList>
    </citation>
    <scope>NUCLEOTIDE SEQUENCE</scope>
</reference>